<dbReference type="AlphaFoldDB" id="A0A9W8ZYT2"/>
<sequence>MMFRILFRDRTRKCWGKSSSRSRVHSSTSVLGSASRLVILFAFSEPSRLLSSLVLSEVSIKFSPAVLAHEHGTRIFRGLWPEGKKTRYMVLREVLDGLGRAKSVIWLGQTGKMEEDKSGVDRLSFYFTVLHVLQTSETVTSVLRACRQHPSIFSPDALL</sequence>
<proteinExistence type="predicted"/>
<dbReference type="EMBL" id="JAOTPV010000030">
    <property type="protein sequence ID" value="KAJ4469870.1"/>
    <property type="molecule type" value="Genomic_DNA"/>
</dbReference>
<evidence type="ECO:0000313" key="1">
    <source>
        <dbReference type="EMBL" id="KAJ4469870.1"/>
    </source>
</evidence>
<protein>
    <submittedName>
        <fullName evidence="1">Uncharacterized protein</fullName>
    </submittedName>
</protein>
<reference evidence="1" key="1">
    <citation type="submission" date="2022-08" db="EMBL/GenBank/DDBJ databases">
        <title>A Global Phylogenomic Analysis of the Shiitake Genus Lentinula.</title>
        <authorList>
            <consortium name="DOE Joint Genome Institute"/>
            <person name="Sierra-Patev S."/>
            <person name="Min B."/>
            <person name="Naranjo-Ortiz M."/>
            <person name="Looney B."/>
            <person name="Konkel Z."/>
            <person name="Slot J.C."/>
            <person name="Sakamoto Y."/>
            <person name="Steenwyk J.L."/>
            <person name="Rokas A."/>
            <person name="Carro J."/>
            <person name="Camarero S."/>
            <person name="Ferreira P."/>
            <person name="Molpeceres G."/>
            <person name="Ruiz-Duenas F.J."/>
            <person name="Serrano A."/>
            <person name="Henrissat B."/>
            <person name="Drula E."/>
            <person name="Hughes K.W."/>
            <person name="Mata J.L."/>
            <person name="Ishikawa N.K."/>
            <person name="Vargas-Isla R."/>
            <person name="Ushijima S."/>
            <person name="Smith C.A."/>
            <person name="Ahrendt S."/>
            <person name="Andreopoulos W."/>
            <person name="He G."/>
            <person name="Labutti K."/>
            <person name="Lipzen A."/>
            <person name="Ng V."/>
            <person name="Riley R."/>
            <person name="Sandor L."/>
            <person name="Barry K."/>
            <person name="Martinez A.T."/>
            <person name="Xiao Y."/>
            <person name="Gibbons J.G."/>
            <person name="Terashima K."/>
            <person name="Grigoriev I.V."/>
            <person name="Hibbett D.S."/>
        </authorList>
    </citation>
    <scope>NUCLEOTIDE SEQUENCE</scope>
    <source>
        <strain evidence="1">JLM2183</strain>
    </source>
</reference>
<name>A0A9W8ZYT2_9AGAR</name>
<dbReference type="Proteomes" id="UP001150266">
    <property type="component" value="Unassembled WGS sequence"/>
</dbReference>
<evidence type="ECO:0000313" key="2">
    <source>
        <dbReference type="Proteomes" id="UP001150266"/>
    </source>
</evidence>
<comment type="caution">
    <text evidence="1">The sequence shown here is derived from an EMBL/GenBank/DDBJ whole genome shotgun (WGS) entry which is preliminary data.</text>
</comment>
<accession>A0A9W8ZYT2</accession>
<keyword evidence="2" id="KW-1185">Reference proteome</keyword>
<organism evidence="1 2">
    <name type="scientific">Lentinula aciculospora</name>
    <dbReference type="NCBI Taxonomy" id="153920"/>
    <lineage>
        <taxon>Eukaryota</taxon>
        <taxon>Fungi</taxon>
        <taxon>Dikarya</taxon>
        <taxon>Basidiomycota</taxon>
        <taxon>Agaricomycotina</taxon>
        <taxon>Agaricomycetes</taxon>
        <taxon>Agaricomycetidae</taxon>
        <taxon>Agaricales</taxon>
        <taxon>Marasmiineae</taxon>
        <taxon>Omphalotaceae</taxon>
        <taxon>Lentinula</taxon>
    </lineage>
</organism>
<gene>
    <name evidence="1" type="ORF">J3R30DRAFT_3546482</name>
</gene>